<reference evidence="1" key="1">
    <citation type="submission" date="2018-05" db="EMBL/GenBank/DDBJ databases">
        <authorList>
            <person name="Lanie J.A."/>
            <person name="Ng W.-L."/>
            <person name="Kazmierczak K.M."/>
            <person name="Andrzejewski T.M."/>
            <person name="Davidsen T.M."/>
            <person name="Wayne K.J."/>
            <person name="Tettelin H."/>
            <person name="Glass J.I."/>
            <person name="Rusch D."/>
            <person name="Podicherti R."/>
            <person name="Tsui H.-C.T."/>
            <person name="Winkler M.E."/>
        </authorList>
    </citation>
    <scope>NUCLEOTIDE SEQUENCE</scope>
</reference>
<gene>
    <name evidence="1" type="ORF">METZ01_LOCUS123700</name>
</gene>
<proteinExistence type="predicted"/>
<name>A0A381Y165_9ZZZZ</name>
<organism evidence="1">
    <name type="scientific">marine metagenome</name>
    <dbReference type="NCBI Taxonomy" id="408172"/>
    <lineage>
        <taxon>unclassified sequences</taxon>
        <taxon>metagenomes</taxon>
        <taxon>ecological metagenomes</taxon>
    </lineage>
</organism>
<dbReference type="EMBL" id="UINC01017160">
    <property type="protein sequence ID" value="SVA70846.1"/>
    <property type="molecule type" value="Genomic_DNA"/>
</dbReference>
<sequence>MYLLLNIIVIQFGPKIFFFELLKYEFDFYY</sequence>
<protein>
    <submittedName>
        <fullName evidence="1">Uncharacterized protein</fullName>
    </submittedName>
</protein>
<accession>A0A381Y165</accession>
<dbReference type="AlphaFoldDB" id="A0A381Y165"/>
<evidence type="ECO:0000313" key="1">
    <source>
        <dbReference type="EMBL" id="SVA70846.1"/>
    </source>
</evidence>